<dbReference type="InterPro" id="IPR027231">
    <property type="entry name" value="Semaphorin"/>
</dbReference>
<feature type="transmembrane region" description="Helical" evidence="4">
    <location>
        <begin position="96"/>
        <end position="123"/>
    </location>
</feature>
<keyword evidence="2" id="KW-0325">Glycoprotein</keyword>
<reference evidence="6" key="1">
    <citation type="journal article" date="2010" name="Science">
        <title>The genome of the Western clawed frog Xenopus tropicalis.</title>
        <authorList>
            <person name="Hellsten U."/>
            <person name="Harland R.M."/>
            <person name="Gilchrist M.J."/>
            <person name="Hendrix D."/>
            <person name="Jurka J."/>
            <person name="Kapitonov V."/>
            <person name="Ovcharenko I."/>
            <person name="Putnam N.H."/>
            <person name="Shu S."/>
            <person name="Taher L."/>
            <person name="Blitz I.L."/>
            <person name="Blumberg B."/>
            <person name="Dichmann D.S."/>
            <person name="Dubchak I."/>
            <person name="Amaya E."/>
            <person name="Detter J.C."/>
            <person name="Fletcher R."/>
            <person name="Gerhard D.S."/>
            <person name="Goodstein D."/>
            <person name="Graves T."/>
            <person name="Grigoriev I.V."/>
            <person name="Grimwood J."/>
            <person name="Kawashima T."/>
            <person name="Lindquist E."/>
            <person name="Lucas S.M."/>
            <person name="Mead P.E."/>
            <person name="Mitros T."/>
            <person name="Ogino H."/>
            <person name="Ohta Y."/>
            <person name="Poliakov A.V."/>
            <person name="Pollet N."/>
            <person name="Robert J."/>
            <person name="Salamov A."/>
            <person name="Sater A.K."/>
            <person name="Schmutz J."/>
            <person name="Terry A."/>
            <person name="Vize P.D."/>
            <person name="Warren W.C."/>
            <person name="Wells D."/>
            <person name="Wills A."/>
            <person name="Wilson R.K."/>
            <person name="Zimmerman L.B."/>
            <person name="Zorn A.M."/>
            <person name="Grainger R."/>
            <person name="Grammer T."/>
            <person name="Khokha M.K."/>
            <person name="Richardson P.M."/>
            <person name="Rokhsar D.S."/>
        </authorList>
    </citation>
    <scope>NUCLEOTIDE SEQUENCE [LARGE SCALE GENOMIC DNA]</scope>
    <source>
        <strain evidence="6">Nigerian</strain>
    </source>
</reference>
<keyword evidence="4" id="KW-0472">Membrane</keyword>
<dbReference type="SMART" id="SM00423">
    <property type="entry name" value="PSI"/>
    <property type="match status" value="1"/>
</dbReference>
<keyword evidence="1" id="KW-1015">Disulfide bond</keyword>
<reference evidence="6" key="2">
    <citation type="submission" date="2021-03" db="UniProtKB">
        <authorList>
            <consortium name="Ensembl"/>
        </authorList>
    </citation>
    <scope>IDENTIFICATION</scope>
</reference>
<evidence type="ECO:0000313" key="6">
    <source>
        <dbReference type="Ensembl" id="ENSXETP00000112487"/>
    </source>
</evidence>
<organism evidence="6">
    <name type="scientific">Xenopus tropicalis</name>
    <name type="common">Western clawed frog</name>
    <name type="synonym">Silurana tropicalis</name>
    <dbReference type="NCBI Taxonomy" id="8364"/>
    <lineage>
        <taxon>Eukaryota</taxon>
        <taxon>Metazoa</taxon>
        <taxon>Chordata</taxon>
        <taxon>Craniata</taxon>
        <taxon>Vertebrata</taxon>
        <taxon>Euteleostomi</taxon>
        <taxon>Amphibia</taxon>
        <taxon>Batrachia</taxon>
        <taxon>Anura</taxon>
        <taxon>Pipoidea</taxon>
        <taxon>Pipidae</taxon>
        <taxon>Xenopodinae</taxon>
        <taxon>Xenopus</taxon>
        <taxon>Silurana</taxon>
    </lineage>
</organism>
<dbReference type="SUPFAM" id="SSF103575">
    <property type="entry name" value="Plexin repeat"/>
    <property type="match status" value="1"/>
</dbReference>
<dbReference type="InterPro" id="IPR015943">
    <property type="entry name" value="WD40/YVTN_repeat-like_dom_sf"/>
</dbReference>
<dbReference type="InterPro" id="IPR036352">
    <property type="entry name" value="Semap_dom_sf"/>
</dbReference>
<dbReference type="PROSITE" id="PS51004">
    <property type="entry name" value="SEMA"/>
    <property type="match status" value="1"/>
</dbReference>
<evidence type="ECO:0000256" key="2">
    <source>
        <dbReference type="ARBA" id="ARBA00023180"/>
    </source>
</evidence>
<dbReference type="Ensembl" id="ENSXETT00000117397">
    <property type="protein sequence ID" value="ENSXETP00000112487"/>
    <property type="gene ID" value="ENSXETG00000047031"/>
</dbReference>
<evidence type="ECO:0000256" key="4">
    <source>
        <dbReference type="SAM" id="Phobius"/>
    </source>
</evidence>
<dbReference type="Pfam" id="PF01403">
    <property type="entry name" value="Sema"/>
    <property type="match status" value="1"/>
</dbReference>
<comment type="caution">
    <text evidence="3">Lacks conserved residue(s) required for the propagation of feature annotation.</text>
</comment>
<evidence type="ECO:0000256" key="1">
    <source>
        <dbReference type="ARBA" id="ARBA00023157"/>
    </source>
</evidence>
<dbReference type="PANTHER" id="PTHR11036:SF80">
    <property type="entry name" value="SEMAPHORIN-7A"/>
    <property type="match status" value="1"/>
</dbReference>
<dbReference type="GeneTree" id="ENSGT00940000158358"/>
<dbReference type="Gene3D" id="2.130.10.10">
    <property type="entry name" value="YVTN repeat-like/Quinoprotein amine dehydrogenase"/>
    <property type="match status" value="1"/>
</dbReference>
<name>A0A803JWU9_XENTR</name>
<dbReference type="InterPro" id="IPR016201">
    <property type="entry name" value="PSI"/>
</dbReference>
<dbReference type="PANTHER" id="PTHR11036">
    <property type="entry name" value="SEMAPHORIN"/>
    <property type="match status" value="1"/>
</dbReference>
<dbReference type="SMART" id="SM00630">
    <property type="entry name" value="Sema"/>
    <property type="match status" value="1"/>
</dbReference>
<keyword evidence="4" id="KW-1133">Transmembrane helix</keyword>
<dbReference type="Gene3D" id="3.30.1680.10">
    <property type="entry name" value="ligand-binding face of the semaphorins, domain 2"/>
    <property type="match status" value="1"/>
</dbReference>
<protein>
    <recommendedName>
        <fullName evidence="5">Sema domain-containing protein</fullName>
    </recommendedName>
</protein>
<evidence type="ECO:0000259" key="5">
    <source>
        <dbReference type="PROSITE" id="PS51004"/>
    </source>
</evidence>
<proteinExistence type="predicted"/>
<dbReference type="SUPFAM" id="SSF101912">
    <property type="entry name" value="Sema domain"/>
    <property type="match status" value="1"/>
</dbReference>
<evidence type="ECO:0000256" key="3">
    <source>
        <dbReference type="PROSITE-ProRule" id="PRU00352"/>
    </source>
</evidence>
<accession>A0A803JWU9</accession>
<dbReference type="InterPro" id="IPR001627">
    <property type="entry name" value="Semap_dom"/>
</dbReference>
<sequence length="700" mass="79520">MLFISFVYLKDLLSKSKLIFVVYLQLKPEIPYILEYKPSFFRGGGNCPQRTHARHLADTPLFTHTHTHTPLRPGMDGRVPNSAGAAYVSKDQKKELLLFIFSSFISMSLLRCLVFQLSMYFILCLAGMISRTEQSQDVLEFPMKQRYPVFYLYSPDKLYVGGTNILYLLDFTTKEINKTAIHLKDCTDCMIYVTLAGQLNRSLIICGTSGTRTACWKLEENKIQQYSLPEEFVPRMPENNNLVLIIENEVYSTNNGRRDKYIFKKIYGQQPFLYTGDGFMRKPHYIKALVVDSKEKYQDKILLFFREDNENVRSTEKRISMVARMCKEDSGPTKLSSYYMFSTALKSRLICGYPKKGQYFPHLQDVFLLKGIEENLIYGLFTNAWNHSAVCSYNLLDIEKTFSSSSLWNAPASNLAIRPGTCILGDRTPEDTFNRASKYPELQDWIEPSGKEAVFQNLSHYRKIVVDEVKALDGNSYRVILLAAAGGSVQKLVVMDNGDHSVHMINPFNETKEILSLILEPTMHVLYVGTNTEVIRLPLDDCTAYNETCEACVSSRDPYCSWTESGCQSVLKQAQGLQNITHGVDARCLKQSTFMPIRGNVSGRKKDYGLISPALPQDGACCWREENNDLKICITHNGTCTLLLEYPENQRQEQQGGMQCVALKRTLNVGNGFAAQSQQPVLIVVLLMGHLKLIYLCFGL</sequence>
<keyword evidence="4" id="KW-0812">Transmembrane</keyword>
<dbReference type="InParanoid" id="A0A803JWU9"/>
<dbReference type="FunCoup" id="A0A803JWU9">
    <property type="interactions" value="212"/>
</dbReference>
<dbReference type="AlphaFoldDB" id="A0A803JWU9"/>
<dbReference type="GO" id="GO:0030215">
    <property type="term" value="F:semaphorin receptor binding"/>
    <property type="evidence" value="ECO:0007669"/>
    <property type="project" value="InterPro"/>
</dbReference>
<feature type="domain" description="Sema" evidence="5">
    <location>
        <begin position="126"/>
        <end position="539"/>
    </location>
</feature>